<proteinExistence type="predicted"/>
<gene>
    <name evidence="2" type="ORF">LY89DRAFT_416789</name>
</gene>
<keyword evidence="3" id="KW-1185">Reference proteome</keyword>
<evidence type="ECO:0000313" key="3">
    <source>
        <dbReference type="Proteomes" id="UP000070700"/>
    </source>
</evidence>
<evidence type="ECO:0000256" key="1">
    <source>
        <dbReference type="SAM" id="MobiDB-lite"/>
    </source>
</evidence>
<dbReference type="Proteomes" id="UP000070700">
    <property type="component" value="Unassembled WGS sequence"/>
</dbReference>
<feature type="region of interest" description="Disordered" evidence="1">
    <location>
        <begin position="1"/>
        <end position="24"/>
    </location>
</feature>
<accession>A0A194XM83</accession>
<dbReference type="GeneID" id="28817103"/>
<name>A0A194XM83_MOLSC</name>
<sequence>MITTPRRLALREGKTHSRSPTHRHTHLYTHTHSHTNKKVLLLYLSSSMHQRRGYVAHGTPQGCGIHLHTYSLHCSEIYLGMCYQQAIASQTLHPPQSPAQHDISLKLGCVLQSMNDSRSRQRSHCHGQKKGQICMNERKLFFRRPDAARVPPNGLLHTQYEHARAG</sequence>
<organism evidence="2 3">
    <name type="scientific">Mollisia scopiformis</name>
    <name type="common">Conifer needle endophyte fungus</name>
    <name type="synonym">Phialocephala scopiformis</name>
    <dbReference type="NCBI Taxonomy" id="149040"/>
    <lineage>
        <taxon>Eukaryota</taxon>
        <taxon>Fungi</taxon>
        <taxon>Dikarya</taxon>
        <taxon>Ascomycota</taxon>
        <taxon>Pezizomycotina</taxon>
        <taxon>Leotiomycetes</taxon>
        <taxon>Helotiales</taxon>
        <taxon>Mollisiaceae</taxon>
        <taxon>Mollisia</taxon>
    </lineage>
</organism>
<dbReference type="RefSeq" id="XP_018075232.1">
    <property type="nucleotide sequence ID" value="XM_018207377.1"/>
</dbReference>
<protein>
    <submittedName>
        <fullName evidence="2">Uncharacterized protein</fullName>
    </submittedName>
</protein>
<dbReference type="EMBL" id="KQ947408">
    <property type="protein sequence ID" value="KUJ20877.1"/>
    <property type="molecule type" value="Genomic_DNA"/>
</dbReference>
<dbReference type="InParanoid" id="A0A194XM83"/>
<evidence type="ECO:0000313" key="2">
    <source>
        <dbReference type="EMBL" id="KUJ20877.1"/>
    </source>
</evidence>
<dbReference type="AlphaFoldDB" id="A0A194XM83"/>
<dbReference type="KEGG" id="psco:LY89DRAFT_416789"/>
<reference evidence="2 3" key="1">
    <citation type="submission" date="2015-10" db="EMBL/GenBank/DDBJ databases">
        <title>Full genome of DAOMC 229536 Phialocephala scopiformis, a fungal endophyte of spruce producing the potent anti-insectan compound rugulosin.</title>
        <authorList>
            <consortium name="DOE Joint Genome Institute"/>
            <person name="Walker A.K."/>
            <person name="Frasz S.L."/>
            <person name="Seifert K.A."/>
            <person name="Miller J.D."/>
            <person name="Mondo S.J."/>
            <person name="Labutti K."/>
            <person name="Lipzen A."/>
            <person name="Dockter R."/>
            <person name="Kennedy M."/>
            <person name="Grigoriev I.V."/>
            <person name="Spatafora J.W."/>
        </authorList>
    </citation>
    <scope>NUCLEOTIDE SEQUENCE [LARGE SCALE GENOMIC DNA]</scope>
    <source>
        <strain evidence="2 3">CBS 120377</strain>
    </source>
</reference>